<proteinExistence type="predicted"/>
<dbReference type="InterPro" id="IPR032675">
    <property type="entry name" value="LRR_dom_sf"/>
</dbReference>
<evidence type="ECO:0000313" key="2">
    <source>
        <dbReference type="Proteomes" id="UP000623467"/>
    </source>
</evidence>
<name>A0A8H6XJW0_9AGAR</name>
<sequence>MALPRPPAIHALPTELVREIIRAGCDDSCAEITLPLPIPKPLAVSVSQFCARWRTVAHREPALWQNFCVDLPDELHGGKYEALMNFIANGASKNRTSLILRQGSYRPLNLNPLLPVLLTYAQCMRSLSLNIPGQTVSQLFGSSALPFHHLETLSVAVRVEDENGFSFLETEEYQDEFPLPETPKHHIARIFARTPLLTRVTIGYDKIMPISWPPFPLDSWNLPRSQLTEFNGSNIWIDANQFFNIIGSCPNLVICVLTVDAEGADDPENDEARITLAHLRKFHITFLEHYSWVWSNLNMPSLVDLKIATYRDTTEWEDDVFEEFMLRSRCSLTHLTLCFGFLEIVDAVMRILDSAPDLQELTLRWTRLPQADDPEWDVASLMEYLSFHTPSTTSLPNMHRICIDAAPESVRMLVSRCHGTDCALRHVVLYAQQPSTCEALFRADIAMIRAAGATVLCEQIVFPLREIYDPLYNYNPSVGARTPSPSTHSEVDLAEVYPLTDTSEESSVGSSTA</sequence>
<organism evidence="1 2">
    <name type="scientific">Mycena sanguinolenta</name>
    <dbReference type="NCBI Taxonomy" id="230812"/>
    <lineage>
        <taxon>Eukaryota</taxon>
        <taxon>Fungi</taxon>
        <taxon>Dikarya</taxon>
        <taxon>Basidiomycota</taxon>
        <taxon>Agaricomycotina</taxon>
        <taxon>Agaricomycetes</taxon>
        <taxon>Agaricomycetidae</taxon>
        <taxon>Agaricales</taxon>
        <taxon>Marasmiineae</taxon>
        <taxon>Mycenaceae</taxon>
        <taxon>Mycena</taxon>
    </lineage>
</organism>
<evidence type="ECO:0000313" key="1">
    <source>
        <dbReference type="EMBL" id="KAF7341764.1"/>
    </source>
</evidence>
<gene>
    <name evidence="1" type="ORF">MSAN_02030700</name>
</gene>
<dbReference type="AlphaFoldDB" id="A0A8H6XJW0"/>
<dbReference type="Gene3D" id="3.80.10.10">
    <property type="entry name" value="Ribonuclease Inhibitor"/>
    <property type="match status" value="1"/>
</dbReference>
<protein>
    <submittedName>
        <fullName evidence="1">F-box domain-containing protein</fullName>
    </submittedName>
</protein>
<reference evidence="1" key="1">
    <citation type="submission" date="2020-05" db="EMBL/GenBank/DDBJ databases">
        <title>Mycena genomes resolve the evolution of fungal bioluminescence.</title>
        <authorList>
            <person name="Tsai I.J."/>
        </authorList>
    </citation>
    <scope>NUCLEOTIDE SEQUENCE</scope>
    <source>
        <strain evidence="1">160909Yilan</strain>
    </source>
</reference>
<dbReference type="SUPFAM" id="SSF52047">
    <property type="entry name" value="RNI-like"/>
    <property type="match status" value="1"/>
</dbReference>
<dbReference type="EMBL" id="JACAZH010000026">
    <property type="protein sequence ID" value="KAF7341764.1"/>
    <property type="molecule type" value="Genomic_DNA"/>
</dbReference>
<dbReference type="OrthoDB" id="2881940at2759"/>
<keyword evidence="2" id="KW-1185">Reference proteome</keyword>
<accession>A0A8H6XJW0</accession>
<comment type="caution">
    <text evidence="1">The sequence shown here is derived from an EMBL/GenBank/DDBJ whole genome shotgun (WGS) entry which is preliminary data.</text>
</comment>
<dbReference type="Proteomes" id="UP000623467">
    <property type="component" value="Unassembled WGS sequence"/>
</dbReference>